<dbReference type="GO" id="GO:0009306">
    <property type="term" value="P:protein secretion"/>
    <property type="evidence" value="ECO:0007669"/>
    <property type="project" value="InterPro"/>
</dbReference>
<evidence type="ECO:0000259" key="2">
    <source>
        <dbReference type="Pfam" id="PF00263"/>
    </source>
</evidence>
<dbReference type="PROSITE" id="PS51257">
    <property type="entry name" value="PROKAR_LIPOPROTEIN"/>
    <property type="match status" value="1"/>
</dbReference>
<organism evidence="3">
    <name type="scientific">uncultured organism</name>
    <dbReference type="NCBI Taxonomy" id="155900"/>
    <lineage>
        <taxon>unclassified sequences</taxon>
        <taxon>environmental samples</taxon>
    </lineage>
</organism>
<dbReference type="EMBL" id="MN079080">
    <property type="protein sequence ID" value="QEA04177.1"/>
    <property type="molecule type" value="Genomic_DNA"/>
</dbReference>
<dbReference type="NCBIfam" id="TIGR02519">
    <property type="entry name" value="pilus_MshL"/>
    <property type="match status" value="1"/>
</dbReference>
<accession>A0A5B8RBV7</accession>
<dbReference type="PROSITE" id="PS00875">
    <property type="entry name" value="T2SP_D"/>
    <property type="match status" value="1"/>
</dbReference>
<dbReference type="Gene3D" id="3.55.50.30">
    <property type="match status" value="1"/>
</dbReference>
<gene>
    <name evidence="3" type="ORF">KBTEX_00480</name>
</gene>
<reference evidence="3" key="1">
    <citation type="submission" date="2019-06" db="EMBL/GenBank/DDBJ databases">
        <authorList>
            <person name="Murdoch R.W."/>
            <person name="Fathepure B."/>
        </authorList>
    </citation>
    <scope>NUCLEOTIDE SEQUENCE</scope>
</reference>
<dbReference type="InterPro" id="IPR004845">
    <property type="entry name" value="T2SS_GspD_CS"/>
</dbReference>
<feature type="region of interest" description="Disordered" evidence="1">
    <location>
        <begin position="236"/>
        <end position="261"/>
    </location>
</feature>
<sequence>MSIAGKSATRSVLLAAAAAVLLAGCAQQPTRSLQNMDKVDTKTTRKVASRTAKQSRKLQEAMDRLREKVEKRSEEPAIEPVEPKFDPLEAETVSLSLSGARIGEALRALSANSSLNLIIDPRVVELDQRATLSLREVSVREAIENILDIYNVHGEVQGKTLRVSLMQEKLYSLDFLDTASSLQMSDGGNVFGAGASATGDGGGGSGALQGHLTLKASGGVTESPYQVVEGSVRNILGNEQGSGGDDEEQRQRTGSQRSTVSVDEVSGSLYVKGRPEKIHAVDRYITQLKDTVGRQVFIEAQLIDVRLSDGFKFGIDWTVLRDNFGGVITGAATQLGGTTANLPNAGGALPGTSLTIPQRNVTDGNGKSLGVAYRDGNFGAILQALDSFGSVSVLSNPNILARNGTPAMLSVGTTSRFVSSSSVTETAPGGGATTTTSDVETDSVFSGVMVGVVPYVRDNGSVELLVRPMQTEVDEQSLQLVDVGGETRVSLPEVNLKGLTTTLRLNDGDVALIGGLIDQTSSKSDEGVPGVSSVPLVGRLFGTRERLTETRELVVALRVHVL</sequence>
<dbReference type="InterPro" id="IPR004846">
    <property type="entry name" value="T2SS/T3SS_dom"/>
</dbReference>
<dbReference type="InterPro" id="IPR050810">
    <property type="entry name" value="Bact_Secretion_Sys_Channel"/>
</dbReference>
<dbReference type="AlphaFoldDB" id="A0A5B8RBV7"/>
<evidence type="ECO:0000256" key="1">
    <source>
        <dbReference type="SAM" id="MobiDB-lite"/>
    </source>
</evidence>
<protein>
    <recommendedName>
        <fullName evidence="2">Type II/III secretion system secretin-like domain-containing protein</fullName>
    </recommendedName>
</protein>
<feature type="compositionally biased region" description="Polar residues" evidence="1">
    <location>
        <begin position="252"/>
        <end position="261"/>
    </location>
</feature>
<dbReference type="PANTHER" id="PTHR30332:SF17">
    <property type="entry name" value="TYPE IV PILIATION SYSTEM PROTEIN DR_0774-RELATED"/>
    <property type="match status" value="1"/>
</dbReference>
<dbReference type="InterPro" id="IPR001775">
    <property type="entry name" value="GspD/PilQ"/>
</dbReference>
<feature type="domain" description="Type II/III secretion system secretin-like" evidence="2">
    <location>
        <begin position="384"/>
        <end position="562"/>
    </location>
</feature>
<dbReference type="PRINTS" id="PR00811">
    <property type="entry name" value="BCTERIALGSPD"/>
</dbReference>
<feature type="region of interest" description="Disordered" evidence="1">
    <location>
        <begin position="36"/>
        <end position="60"/>
    </location>
</feature>
<evidence type="ECO:0000313" key="3">
    <source>
        <dbReference type="EMBL" id="QEA04177.1"/>
    </source>
</evidence>
<dbReference type="Pfam" id="PF00263">
    <property type="entry name" value="Secretin"/>
    <property type="match status" value="1"/>
</dbReference>
<dbReference type="InterPro" id="IPR013358">
    <property type="entry name" value="Pilus_biogenesis_MshL"/>
</dbReference>
<name>A0A5B8RBV7_9ZZZZ</name>
<feature type="compositionally biased region" description="Basic residues" evidence="1">
    <location>
        <begin position="44"/>
        <end position="56"/>
    </location>
</feature>
<dbReference type="PANTHER" id="PTHR30332">
    <property type="entry name" value="PROBABLE GENERAL SECRETION PATHWAY PROTEIN D"/>
    <property type="match status" value="1"/>
</dbReference>
<proteinExistence type="predicted"/>